<dbReference type="InterPro" id="IPR037066">
    <property type="entry name" value="Plug_dom_sf"/>
</dbReference>
<keyword evidence="5 9" id="KW-0798">TonB box</keyword>
<dbReference type="Pfam" id="PF07715">
    <property type="entry name" value="Plug"/>
    <property type="match status" value="1"/>
</dbReference>
<accession>A0A7C5LVX5</accession>
<evidence type="ECO:0000259" key="11">
    <source>
        <dbReference type="Pfam" id="PF00593"/>
    </source>
</evidence>
<evidence type="ECO:0000256" key="7">
    <source>
        <dbReference type="ARBA" id="ARBA00023237"/>
    </source>
</evidence>
<dbReference type="Gene3D" id="2.40.170.20">
    <property type="entry name" value="TonB-dependent receptor, beta-barrel domain"/>
    <property type="match status" value="1"/>
</dbReference>
<organism evidence="13">
    <name type="scientific">Hellea balneolensis</name>
    <dbReference type="NCBI Taxonomy" id="287478"/>
    <lineage>
        <taxon>Bacteria</taxon>
        <taxon>Pseudomonadati</taxon>
        <taxon>Pseudomonadota</taxon>
        <taxon>Alphaproteobacteria</taxon>
        <taxon>Maricaulales</taxon>
        <taxon>Robiginitomaculaceae</taxon>
        <taxon>Hellea</taxon>
    </lineage>
</organism>
<dbReference type="EMBL" id="DRMJ01000061">
    <property type="protein sequence ID" value="HHL42236.1"/>
    <property type="molecule type" value="Genomic_DNA"/>
</dbReference>
<evidence type="ECO:0000256" key="3">
    <source>
        <dbReference type="ARBA" id="ARBA00022452"/>
    </source>
</evidence>
<keyword evidence="2 8" id="KW-0813">Transport</keyword>
<dbReference type="AlphaFoldDB" id="A0A7C5LVX5"/>
<dbReference type="InterPro" id="IPR039426">
    <property type="entry name" value="TonB-dep_rcpt-like"/>
</dbReference>
<dbReference type="Pfam" id="PF00593">
    <property type="entry name" value="TonB_dep_Rec_b-barrel"/>
    <property type="match status" value="1"/>
</dbReference>
<gene>
    <name evidence="13" type="ORF">ENJ42_01340</name>
</gene>
<evidence type="ECO:0000256" key="9">
    <source>
        <dbReference type="RuleBase" id="RU003357"/>
    </source>
</evidence>
<dbReference type="InterPro" id="IPR012910">
    <property type="entry name" value="Plug_dom"/>
</dbReference>
<evidence type="ECO:0000313" key="13">
    <source>
        <dbReference type="EMBL" id="HHL42236.1"/>
    </source>
</evidence>
<dbReference type="Proteomes" id="UP000885830">
    <property type="component" value="Unassembled WGS sequence"/>
</dbReference>
<name>A0A7C5LVX5_9PROT</name>
<comment type="subcellular location">
    <subcellularLocation>
        <location evidence="1 8">Cell outer membrane</location>
        <topology evidence="1 8">Multi-pass membrane protein</topology>
    </subcellularLocation>
</comment>
<dbReference type="InterPro" id="IPR000531">
    <property type="entry name" value="Beta-barrel_TonB"/>
</dbReference>
<keyword evidence="7 8" id="KW-0998">Cell outer membrane</keyword>
<evidence type="ECO:0000259" key="12">
    <source>
        <dbReference type="Pfam" id="PF07715"/>
    </source>
</evidence>
<keyword evidence="10" id="KW-0732">Signal</keyword>
<dbReference type="GO" id="GO:0009279">
    <property type="term" value="C:cell outer membrane"/>
    <property type="evidence" value="ECO:0007669"/>
    <property type="project" value="UniProtKB-SubCell"/>
</dbReference>
<feature type="domain" description="TonB-dependent receptor-like beta-barrel" evidence="11">
    <location>
        <begin position="399"/>
        <end position="585"/>
    </location>
</feature>
<reference evidence="13" key="1">
    <citation type="journal article" date="2020" name="mSystems">
        <title>Genome- and Community-Level Interaction Insights into Carbon Utilization and Element Cycling Functions of Hydrothermarchaeota in Hydrothermal Sediment.</title>
        <authorList>
            <person name="Zhou Z."/>
            <person name="Liu Y."/>
            <person name="Xu W."/>
            <person name="Pan J."/>
            <person name="Luo Z.H."/>
            <person name="Li M."/>
        </authorList>
    </citation>
    <scope>NUCLEOTIDE SEQUENCE [LARGE SCALE GENOMIC DNA]</scope>
    <source>
        <strain evidence="13">HyVt-485</strain>
    </source>
</reference>
<dbReference type="PROSITE" id="PS52016">
    <property type="entry name" value="TONB_DEPENDENT_REC_3"/>
    <property type="match status" value="1"/>
</dbReference>
<evidence type="ECO:0000256" key="1">
    <source>
        <dbReference type="ARBA" id="ARBA00004571"/>
    </source>
</evidence>
<feature type="signal peptide" evidence="10">
    <location>
        <begin position="1"/>
        <end position="29"/>
    </location>
</feature>
<keyword evidence="13" id="KW-0675">Receptor</keyword>
<comment type="similarity">
    <text evidence="8 9">Belongs to the TonB-dependent receptor family.</text>
</comment>
<feature type="domain" description="TonB-dependent receptor plug" evidence="12">
    <location>
        <begin position="53"/>
        <end position="174"/>
    </location>
</feature>
<evidence type="ECO:0000256" key="5">
    <source>
        <dbReference type="ARBA" id="ARBA00023077"/>
    </source>
</evidence>
<dbReference type="InterPro" id="IPR036942">
    <property type="entry name" value="Beta-barrel_TonB_sf"/>
</dbReference>
<sequence length="585" mass="61786">MKKLNLKSQLAVSLGALMIAGSFHTASFAQEDGASPVDEIITTGTRRKARSAADTPAPVDVISGAEFTSQAATDIGDLLRTVVPSYNVNTQPISDAATIIRPANLRGLSPDNTLVLLNGKRRHRGSVISFLGGGISDGAQGVDISVFPAIGLKQVEVLRDGASSQYGSDAIAGVINFQLKDASEGGVVEVKYGSTYAGDGDNYRIAGNVGLPLGPDGFINISAEYGEKDGTVRSVVRDDVLALIAAGNTAAADFRTINSYTDKAPQYWGEPDLTDDIKLFVNMGMDLTENIEAYAFGNYAERTVEGGFFYRNPTNRGGVYRGPLVDPVTGALDPNGVASVRVGDMDGLGQGGSCPAGIPLTGNAGLIPDPTVLAAVVADPNCFSFIETIPGGFVPRFGGNNRDYAGTFGLRGDLDIGNGLGYDLSYTYGSSKTDFFIKNTVNASLGSNSPRDFVPGAYEQIEQSVNLDLVYGVPVEGWASDLNIAAGFEWHDEQFDITAGDPLSFALGPLADQGFSSSSNGFGGFTKSSSNSQSNIALYGELEADVTDEFTLQAALRWEDYDQFGNTTNWKIAGLYKLTDDIRLR</sequence>
<evidence type="ECO:0000256" key="4">
    <source>
        <dbReference type="ARBA" id="ARBA00022692"/>
    </source>
</evidence>
<keyword evidence="4 8" id="KW-0812">Transmembrane</keyword>
<keyword evidence="3 8" id="KW-1134">Transmembrane beta strand</keyword>
<protein>
    <submittedName>
        <fullName evidence="13">TonB-dependent receptor</fullName>
    </submittedName>
</protein>
<comment type="caution">
    <text evidence="13">The sequence shown here is derived from an EMBL/GenBank/DDBJ whole genome shotgun (WGS) entry which is preliminary data.</text>
</comment>
<proteinExistence type="inferred from homology"/>
<dbReference type="SUPFAM" id="SSF56935">
    <property type="entry name" value="Porins"/>
    <property type="match status" value="1"/>
</dbReference>
<evidence type="ECO:0000256" key="2">
    <source>
        <dbReference type="ARBA" id="ARBA00022448"/>
    </source>
</evidence>
<feature type="non-terminal residue" evidence="13">
    <location>
        <position position="585"/>
    </location>
</feature>
<dbReference type="Gene3D" id="2.170.130.10">
    <property type="entry name" value="TonB-dependent receptor, plug domain"/>
    <property type="match status" value="1"/>
</dbReference>
<dbReference type="PANTHER" id="PTHR47234:SF3">
    <property type="entry name" value="SECRETIN_TONB SHORT N-TERMINAL DOMAIN-CONTAINING PROTEIN"/>
    <property type="match status" value="1"/>
</dbReference>
<evidence type="ECO:0000256" key="6">
    <source>
        <dbReference type="ARBA" id="ARBA00023136"/>
    </source>
</evidence>
<evidence type="ECO:0000256" key="8">
    <source>
        <dbReference type="PROSITE-ProRule" id="PRU01360"/>
    </source>
</evidence>
<dbReference type="PANTHER" id="PTHR47234">
    <property type="match status" value="1"/>
</dbReference>
<feature type="chain" id="PRO_5028468584" evidence="10">
    <location>
        <begin position="30"/>
        <end position="585"/>
    </location>
</feature>
<keyword evidence="6 8" id="KW-0472">Membrane</keyword>
<evidence type="ECO:0000256" key="10">
    <source>
        <dbReference type="SAM" id="SignalP"/>
    </source>
</evidence>